<dbReference type="Proteomes" id="UP001484097">
    <property type="component" value="Unassembled WGS sequence"/>
</dbReference>
<gene>
    <name evidence="4" type="ORF">ABDK96_06570</name>
</gene>
<dbReference type="EMBL" id="JBDXMX010000002">
    <property type="protein sequence ID" value="MEO9247338.1"/>
    <property type="molecule type" value="Genomic_DNA"/>
</dbReference>
<feature type="region of interest" description="Disordered" evidence="1">
    <location>
        <begin position="275"/>
        <end position="373"/>
    </location>
</feature>
<evidence type="ECO:0000256" key="2">
    <source>
        <dbReference type="SAM" id="Phobius"/>
    </source>
</evidence>
<feature type="compositionally biased region" description="Acidic residues" evidence="1">
    <location>
        <begin position="362"/>
        <end position="373"/>
    </location>
</feature>
<accession>A0ABV0IGQ1</accession>
<organism evidence="4 5">
    <name type="scientific">Citricoccus nitrophenolicus</name>
    <dbReference type="NCBI Taxonomy" id="863575"/>
    <lineage>
        <taxon>Bacteria</taxon>
        <taxon>Bacillati</taxon>
        <taxon>Actinomycetota</taxon>
        <taxon>Actinomycetes</taxon>
        <taxon>Micrococcales</taxon>
        <taxon>Micrococcaceae</taxon>
        <taxon>Citricoccus</taxon>
    </lineage>
</organism>
<keyword evidence="2" id="KW-1133">Transmembrane helix</keyword>
<proteinExistence type="predicted"/>
<evidence type="ECO:0000256" key="1">
    <source>
        <dbReference type="SAM" id="MobiDB-lite"/>
    </source>
</evidence>
<feature type="compositionally biased region" description="Low complexity" evidence="1">
    <location>
        <begin position="341"/>
        <end position="351"/>
    </location>
</feature>
<feature type="domain" description="TNase-like" evidence="3">
    <location>
        <begin position="40"/>
        <end position="175"/>
    </location>
</feature>
<feature type="compositionally biased region" description="Basic and acidic residues" evidence="1">
    <location>
        <begin position="276"/>
        <end position="338"/>
    </location>
</feature>
<reference evidence="4 5" key="1">
    <citation type="submission" date="2024-05" db="EMBL/GenBank/DDBJ databases">
        <authorList>
            <person name="Yi C."/>
        </authorList>
    </citation>
    <scope>NUCLEOTIDE SEQUENCE [LARGE SCALE GENOMIC DNA]</scope>
    <source>
        <strain evidence="4 5">XS13</strain>
    </source>
</reference>
<dbReference type="RefSeq" id="WP_347919868.1">
    <property type="nucleotide sequence ID" value="NZ_JBDXMX010000002.1"/>
</dbReference>
<name>A0ABV0IGQ1_9MICC</name>
<protein>
    <recommendedName>
        <fullName evidence="3">TNase-like domain-containing protein</fullName>
    </recommendedName>
</protein>
<evidence type="ECO:0000313" key="5">
    <source>
        <dbReference type="Proteomes" id="UP001484097"/>
    </source>
</evidence>
<keyword evidence="2" id="KW-0472">Membrane</keyword>
<feature type="transmembrane region" description="Helical" evidence="2">
    <location>
        <begin position="12"/>
        <end position="31"/>
    </location>
</feature>
<dbReference type="PROSITE" id="PS50830">
    <property type="entry name" value="TNASE_3"/>
    <property type="match status" value="1"/>
</dbReference>
<dbReference type="SUPFAM" id="SSF50199">
    <property type="entry name" value="Staphylococcal nuclease"/>
    <property type="match status" value="1"/>
</dbReference>
<comment type="caution">
    <text evidence="4">The sequence shown here is derived from an EMBL/GenBank/DDBJ whole genome shotgun (WGS) entry which is preliminary data.</text>
</comment>
<dbReference type="SMART" id="SM00318">
    <property type="entry name" value="SNc"/>
    <property type="match status" value="1"/>
</dbReference>
<dbReference type="Gene3D" id="2.40.50.90">
    <property type="match status" value="1"/>
</dbReference>
<dbReference type="InterPro" id="IPR016071">
    <property type="entry name" value="Staphylococal_nuclease_OB-fold"/>
</dbReference>
<keyword evidence="2" id="KW-0812">Transmembrane</keyword>
<sequence length="373" mass="39875">MTEQQTARRFPVLAIIAFVLVAALLLTLAILSTIKGVRTAAADANVVRVQDGQTLVVNRDGTEETVTLAGVMAPLPAGEGQDPTVDHCLAEQSMANLAGLLEPGDTVRLEYPEESDGPDGSRLALVHHGGRVTNTQQVEAGLAVPLREQSLEQFGSELREAQETARTEEAGLYSPAQSCTLAGQIAPAVTVLQDLPEERPESAEAADAQIEAVETAVEQGITAEKVFATIDPEGGSLASLAWGQDLPRLQERLDGALSSAQSELDSLKSTRNVLLTREREEKARQEEEARQAELERQRQEAARQAEAQRQREQAARAEAERRAAEDRRRAEESAKAEESESATPTPSATPSSSPPPSSESASPEDSDSTGDDD</sequence>
<evidence type="ECO:0000259" key="3">
    <source>
        <dbReference type="PROSITE" id="PS50830"/>
    </source>
</evidence>
<keyword evidence="5" id="KW-1185">Reference proteome</keyword>
<evidence type="ECO:0000313" key="4">
    <source>
        <dbReference type="EMBL" id="MEO9247338.1"/>
    </source>
</evidence>
<dbReference type="InterPro" id="IPR035437">
    <property type="entry name" value="SNase_OB-fold_sf"/>
</dbReference>